<organism evidence="2 3">
    <name type="scientific">Halogranum amylolyticum</name>
    <dbReference type="NCBI Taxonomy" id="660520"/>
    <lineage>
        <taxon>Archaea</taxon>
        <taxon>Methanobacteriati</taxon>
        <taxon>Methanobacteriota</taxon>
        <taxon>Stenosarchaea group</taxon>
        <taxon>Halobacteria</taxon>
        <taxon>Halobacteriales</taxon>
        <taxon>Haloferacaceae</taxon>
    </lineage>
</organism>
<evidence type="ECO:0000313" key="2">
    <source>
        <dbReference type="EMBL" id="SEP14295.1"/>
    </source>
</evidence>
<dbReference type="Proteomes" id="UP000199126">
    <property type="component" value="Unassembled WGS sequence"/>
</dbReference>
<dbReference type="EMBL" id="FODV01000016">
    <property type="protein sequence ID" value="SEP14295.1"/>
    <property type="molecule type" value="Genomic_DNA"/>
</dbReference>
<sequence length="74" mass="8080">MDSLTNGNRSSEQKQGHQTQTMTGFLTEKKSIEDGIPLPPIQMKMGSVTVRKTSGGLIQHLRTPMGTEYQTGTS</sequence>
<feature type="compositionally biased region" description="Polar residues" evidence="1">
    <location>
        <begin position="1"/>
        <end position="10"/>
    </location>
</feature>
<name>A0A1H8VFX3_9EURY</name>
<proteinExistence type="predicted"/>
<feature type="region of interest" description="Disordered" evidence="1">
    <location>
        <begin position="1"/>
        <end position="28"/>
    </location>
</feature>
<accession>A0A1H8VFX3</accession>
<dbReference type="AlphaFoldDB" id="A0A1H8VFX3"/>
<evidence type="ECO:0000313" key="3">
    <source>
        <dbReference type="Proteomes" id="UP000199126"/>
    </source>
</evidence>
<evidence type="ECO:0000256" key="1">
    <source>
        <dbReference type="SAM" id="MobiDB-lite"/>
    </source>
</evidence>
<protein>
    <submittedName>
        <fullName evidence="2">Uncharacterized protein</fullName>
    </submittedName>
</protein>
<keyword evidence="3" id="KW-1185">Reference proteome</keyword>
<gene>
    <name evidence="2" type="ORF">SAMN04487948_11665</name>
</gene>
<reference evidence="3" key="1">
    <citation type="submission" date="2016-10" db="EMBL/GenBank/DDBJ databases">
        <authorList>
            <person name="Varghese N."/>
            <person name="Submissions S."/>
        </authorList>
    </citation>
    <scope>NUCLEOTIDE SEQUENCE [LARGE SCALE GENOMIC DNA]</scope>
    <source>
        <strain evidence="3">CGMCC 1.10121</strain>
    </source>
</reference>